<keyword evidence="3" id="KW-1185">Reference proteome</keyword>
<feature type="region of interest" description="Disordered" evidence="1">
    <location>
        <begin position="71"/>
        <end position="101"/>
    </location>
</feature>
<proteinExistence type="predicted"/>
<reference evidence="2" key="1">
    <citation type="submission" date="2020-03" db="EMBL/GenBank/DDBJ databases">
        <title>A high-quality chromosome-level genome assembly of a woody plant with both climbing and erect habits, Rhamnella rubrinervis.</title>
        <authorList>
            <person name="Lu Z."/>
            <person name="Yang Y."/>
            <person name="Zhu X."/>
            <person name="Sun Y."/>
        </authorList>
    </citation>
    <scope>NUCLEOTIDE SEQUENCE</scope>
    <source>
        <strain evidence="2">BYM</strain>
        <tissue evidence="2">Leaf</tissue>
    </source>
</reference>
<dbReference type="EMBL" id="VOIH02000003">
    <property type="protein sequence ID" value="KAF3451311.1"/>
    <property type="molecule type" value="Genomic_DNA"/>
</dbReference>
<dbReference type="AlphaFoldDB" id="A0A8K0MM59"/>
<comment type="caution">
    <text evidence="2">The sequence shown here is derived from an EMBL/GenBank/DDBJ whole genome shotgun (WGS) entry which is preliminary data.</text>
</comment>
<sequence length="101" mass="12305">MSHFEGNEEHHKVLLEKPRTYLLTKRKNLNMLQKGGKENLIVIEEIEDPVELKNDVKERFEKELEKYMEEYSEKDLKESEQIEEEIEIREQEPIFRETEVQ</sequence>
<evidence type="ECO:0000313" key="2">
    <source>
        <dbReference type="EMBL" id="KAF3451311.1"/>
    </source>
</evidence>
<dbReference type="Proteomes" id="UP000796880">
    <property type="component" value="Unassembled WGS sequence"/>
</dbReference>
<organism evidence="2 3">
    <name type="scientific">Rhamnella rubrinervis</name>
    <dbReference type="NCBI Taxonomy" id="2594499"/>
    <lineage>
        <taxon>Eukaryota</taxon>
        <taxon>Viridiplantae</taxon>
        <taxon>Streptophyta</taxon>
        <taxon>Embryophyta</taxon>
        <taxon>Tracheophyta</taxon>
        <taxon>Spermatophyta</taxon>
        <taxon>Magnoliopsida</taxon>
        <taxon>eudicotyledons</taxon>
        <taxon>Gunneridae</taxon>
        <taxon>Pentapetalae</taxon>
        <taxon>rosids</taxon>
        <taxon>fabids</taxon>
        <taxon>Rosales</taxon>
        <taxon>Rhamnaceae</taxon>
        <taxon>rhamnoid group</taxon>
        <taxon>Rhamneae</taxon>
        <taxon>Rhamnella</taxon>
    </lineage>
</organism>
<feature type="compositionally biased region" description="Basic and acidic residues" evidence="1">
    <location>
        <begin position="71"/>
        <end position="80"/>
    </location>
</feature>
<evidence type="ECO:0000313" key="3">
    <source>
        <dbReference type="Proteomes" id="UP000796880"/>
    </source>
</evidence>
<protein>
    <submittedName>
        <fullName evidence="2">Uncharacterized protein</fullName>
    </submittedName>
</protein>
<evidence type="ECO:0000256" key="1">
    <source>
        <dbReference type="SAM" id="MobiDB-lite"/>
    </source>
</evidence>
<accession>A0A8K0MM59</accession>
<feature type="compositionally biased region" description="Basic and acidic residues" evidence="1">
    <location>
        <begin position="88"/>
        <end position="101"/>
    </location>
</feature>
<name>A0A8K0MM59_9ROSA</name>
<gene>
    <name evidence="2" type="ORF">FNV43_RR07406</name>
</gene>